<organism evidence="11">
    <name type="scientific">Medioppia subpectinata</name>
    <dbReference type="NCBI Taxonomy" id="1979941"/>
    <lineage>
        <taxon>Eukaryota</taxon>
        <taxon>Metazoa</taxon>
        <taxon>Ecdysozoa</taxon>
        <taxon>Arthropoda</taxon>
        <taxon>Chelicerata</taxon>
        <taxon>Arachnida</taxon>
        <taxon>Acari</taxon>
        <taxon>Acariformes</taxon>
        <taxon>Sarcoptiformes</taxon>
        <taxon>Oribatida</taxon>
        <taxon>Brachypylina</taxon>
        <taxon>Oppioidea</taxon>
        <taxon>Oppiidae</taxon>
        <taxon>Medioppia</taxon>
    </lineage>
</organism>
<feature type="domain" description="3-hydroxyacyl-CoA dehydrogenase NAD binding" evidence="10">
    <location>
        <begin position="51"/>
        <end position="110"/>
    </location>
</feature>
<dbReference type="InterPro" id="IPR006108">
    <property type="entry name" value="3HC_DH_C"/>
</dbReference>
<dbReference type="InterPro" id="IPR013328">
    <property type="entry name" value="6PGD_dom2"/>
</dbReference>
<comment type="catalytic activity">
    <reaction evidence="8">
        <text>a (3S)-3-hydroxyacyl-CoA + NAD(+) = a 3-oxoacyl-CoA + NADH + H(+)</text>
        <dbReference type="Rhea" id="RHEA:22432"/>
        <dbReference type="ChEBI" id="CHEBI:15378"/>
        <dbReference type="ChEBI" id="CHEBI:57318"/>
        <dbReference type="ChEBI" id="CHEBI:57540"/>
        <dbReference type="ChEBI" id="CHEBI:57945"/>
        <dbReference type="ChEBI" id="CHEBI:90726"/>
        <dbReference type="EC" id="1.1.1.35"/>
    </reaction>
</comment>
<feature type="domain" description="3-hydroxyacyl-CoA dehydrogenase C-terminal" evidence="9">
    <location>
        <begin position="326"/>
        <end position="423"/>
    </location>
</feature>
<dbReference type="Proteomes" id="UP000759131">
    <property type="component" value="Unassembled WGS sequence"/>
</dbReference>
<dbReference type="InterPro" id="IPR006176">
    <property type="entry name" value="3-OHacyl-CoA_DH_NAD-bd"/>
</dbReference>
<evidence type="ECO:0000256" key="1">
    <source>
        <dbReference type="ARBA" id="ARBA00004305"/>
    </source>
</evidence>
<dbReference type="PANTHER" id="PTHR43561:SF3">
    <property type="entry name" value="HYDROXYACYL-COENZYME A DEHYDROGENASE, MITOCHONDRIAL"/>
    <property type="match status" value="1"/>
</dbReference>
<dbReference type="Pfam" id="PF02737">
    <property type="entry name" value="3HCDH_N"/>
    <property type="match status" value="2"/>
</dbReference>
<evidence type="ECO:0000259" key="9">
    <source>
        <dbReference type="Pfam" id="PF00725"/>
    </source>
</evidence>
<gene>
    <name evidence="11" type="ORF">OSB1V03_LOCUS12788</name>
</gene>
<keyword evidence="12" id="KW-1185">Reference proteome</keyword>
<name>A0A7R9Q4Y5_9ACAR</name>
<reference evidence="11" key="1">
    <citation type="submission" date="2020-11" db="EMBL/GenBank/DDBJ databases">
        <authorList>
            <person name="Tran Van P."/>
        </authorList>
    </citation>
    <scope>NUCLEOTIDE SEQUENCE</scope>
</reference>
<comment type="similarity">
    <text evidence="3">Belongs to the 3-hydroxyacyl-CoA dehydrogenase family.</text>
</comment>
<dbReference type="EMBL" id="CAJPIZ010010894">
    <property type="protein sequence ID" value="CAG2112815.1"/>
    <property type="molecule type" value="Genomic_DNA"/>
</dbReference>
<dbReference type="InterPro" id="IPR006180">
    <property type="entry name" value="3-OHacyl-CoA_DH_CS"/>
</dbReference>
<evidence type="ECO:0000313" key="11">
    <source>
        <dbReference type="EMBL" id="CAD7632385.1"/>
    </source>
</evidence>
<sequence>MSKLLIRQTLRLPSIIAIAGSAKSVPNITPGHHLLVRGFSQTPAMNRIENVLIIGSGLMGSGIAQSCAATNKFNSITLQDISEDQLSKAKTRITQSLTNLKEKKRTIAGSAKSVPNITPGHHLLVRGFSQTPAMNRIENVLIIGSGLMGSGIAQSCAATNKFNSITLQDISEDQLSKAKTRITQSLTNLKEKKRINIDNVDEVVKRITLSTERKPVSEENLLIVEAIPELLEPKQRIFKELCETFKHNKSVIFVTNTSSLPCYEIGKYVDCKDRFGGLHFFNPVPLMKLVEIIKVMDGTNEHTFESLQQFVKDIDKVGVSCKDTPGFIVNRLLVPYMLEAVRLLERGDATARDIDIAMKLGAGYPMGPFELMDYVGLDTNKFIVDAWSARGDPSLTIYKSKLLEGMVAKGNLGKKSGKGFYDYTKKK</sequence>
<dbReference type="Gene3D" id="3.40.50.720">
    <property type="entry name" value="NAD(P)-binding Rossmann-like Domain"/>
    <property type="match status" value="2"/>
</dbReference>
<dbReference type="OrthoDB" id="5958943at2759"/>
<dbReference type="InterPro" id="IPR052242">
    <property type="entry name" value="Mito_3-hydroxyacyl-CoA_DH"/>
</dbReference>
<evidence type="ECO:0000256" key="3">
    <source>
        <dbReference type="ARBA" id="ARBA00009463"/>
    </source>
</evidence>
<dbReference type="PROSITE" id="PS00067">
    <property type="entry name" value="3HCDH"/>
    <property type="match status" value="1"/>
</dbReference>
<dbReference type="InterPro" id="IPR036291">
    <property type="entry name" value="NAD(P)-bd_dom_sf"/>
</dbReference>
<dbReference type="GO" id="GO:0070403">
    <property type="term" value="F:NAD+ binding"/>
    <property type="evidence" value="ECO:0007669"/>
    <property type="project" value="InterPro"/>
</dbReference>
<dbReference type="Gene3D" id="1.10.1040.10">
    <property type="entry name" value="N-(1-d-carboxylethyl)-l-norvaline Dehydrogenase, domain 2"/>
    <property type="match status" value="1"/>
</dbReference>
<dbReference type="Pfam" id="PF00725">
    <property type="entry name" value="3HCDH"/>
    <property type="match status" value="1"/>
</dbReference>
<evidence type="ECO:0000256" key="6">
    <source>
        <dbReference type="ARBA" id="ARBA00023027"/>
    </source>
</evidence>
<keyword evidence="7" id="KW-0496">Mitochondrion</keyword>
<accession>A0A7R9Q4Y5</accession>
<dbReference type="PANTHER" id="PTHR43561">
    <property type="match status" value="1"/>
</dbReference>
<comment type="subcellular location">
    <subcellularLocation>
        <location evidence="1">Mitochondrion matrix</location>
    </subcellularLocation>
</comment>
<evidence type="ECO:0000256" key="7">
    <source>
        <dbReference type="ARBA" id="ARBA00023128"/>
    </source>
</evidence>
<evidence type="ECO:0000256" key="2">
    <source>
        <dbReference type="ARBA" id="ARBA00005189"/>
    </source>
</evidence>
<protein>
    <recommendedName>
        <fullName evidence="4">3-hydroxyacyl-CoA dehydrogenase</fullName>
        <ecNumber evidence="4">1.1.1.35</ecNumber>
    </recommendedName>
</protein>
<dbReference type="GO" id="GO:0005759">
    <property type="term" value="C:mitochondrial matrix"/>
    <property type="evidence" value="ECO:0007669"/>
    <property type="project" value="UniProtKB-SubCell"/>
</dbReference>
<dbReference type="InterPro" id="IPR008927">
    <property type="entry name" value="6-PGluconate_DH-like_C_sf"/>
</dbReference>
<dbReference type="GO" id="GO:0003857">
    <property type="term" value="F:(3S)-3-hydroxyacyl-CoA dehydrogenase (NAD+) activity"/>
    <property type="evidence" value="ECO:0007669"/>
    <property type="project" value="UniProtKB-EC"/>
</dbReference>
<dbReference type="EMBL" id="OC865469">
    <property type="protein sequence ID" value="CAD7632385.1"/>
    <property type="molecule type" value="Genomic_DNA"/>
</dbReference>
<keyword evidence="5" id="KW-0560">Oxidoreductase</keyword>
<dbReference type="SUPFAM" id="SSF51735">
    <property type="entry name" value="NAD(P)-binding Rossmann-fold domains"/>
    <property type="match status" value="2"/>
</dbReference>
<feature type="domain" description="3-hydroxyacyl-CoA dehydrogenase NAD binding" evidence="10">
    <location>
        <begin position="140"/>
        <end position="324"/>
    </location>
</feature>
<evidence type="ECO:0000256" key="8">
    <source>
        <dbReference type="ARBA" id="ARBA00049556"/>
    </source>
</evidence>
<evidence type="ECO:0000313" key="12">
    <source>
        <dbReference type="Proteomes" id="UP000759131"/>
    </source>
</evidence>
<keyword evidence="6" id="KW-0520">NAD</keyword>
<proteinExistence type="inferred from homology"/>
<dbReference type="AlphaFoldDB" id="A0A7R9Q4Y5"/>
<evidence type="ECO:0000256" key="4">
    <source>
        <dbReference type="ARBA" id="ARBA00013000"/>
    </source>
</evidence>
<dbReference type="EC" id="1.1.1.35" evidence="4"/>
<evidence type="ECO:0000256" key="5">
    <source>
        <dbReference type="ARBA" id="ARBA00023002"/>
    </source>
</evidence>
<comment type="pathway">
    <text evidence="2">Lipid metabolism.</text>
</comment>
<dbReference type="SUPFAM" id="SSF48179">
    <property type="entry name" value="6-phosphogluconate dehydrogenase C-terminal domain-like"/>
    <property type="match status" value="1"/>
</dbReference>
<evidence type="ECO:0000259" key="10">
    <source>
        <dbReference type="Pfam" id="PF02737"/>
    </source>
</evidence>
<dbReference type="GO" id="GO:0006635">
    <property type="term" value="P:fatty acid beta-oxidation"/>
    <property type="evidence" value="ECO:0007669"/>
    <property type="project" value="TreeGrafter"/>
</dbReference>